<evidence type="ECO:0000313" key="2">
    <source>
        <dbReference type="EMBL" id="MET4576273.1"/>
    </source>
</evidence>
<name>A0ABV2Q600_9BURK</name>
<feature type="signal peptide" evidence="1">
    <location>
        <begin position="1"/>
        <end position="22"/>
    </location>
</feature>
<protein>
    <submittedName>
        <fullName evidence="2">Uncharacterized protein</fullName>
    </submittedName>
</protein>
<evidence type="ECO:0000256" key="1">
    <source>
        <dbReference type="SAM" id="SignalP"/>
    </source>
</evidence>
<dbReference type="Proteomes" id="UP001549320">
    <property type="component" value="Unassembled WGS sequence"/>
</dbReference>
<comment type="caution">
    <text evidence="2">The sequence shown here is derived from an EMBL/GenBank/DDBJ whole genome shotgun (WGS) entry which is preliminary data.</text>
</comment>
<reference evidence="2 3" key="1">
    <citation type="submission" date="2024-06" db="EMBL/GenBank/DDBJ databases">
        <title>Sorghum-associated microbial communities from plants grown in Nebraska, USA.</title>
        <authorList>
            <person name="Schachtman D."/>
        </authorList>
    </citation>
    <scope>NUCLEOTIDE SEQUENCE [LARGE SCALE GENOMIC DNA]</scope>
    <source>
        <strain evidence="2 3">2709</strain>
    </source>
</reference>
<dbReference type="InterPro" id="IPR011044">
    <property type="entry name" value="Quino_amine_DH_bsu"/>
</dbReference>
<dbReference type="InterPro" id="IPR015943">
    <property type="entry name" value="WD40/YVTN_repeat-like_dom_sf"/>
</dbReference>
<dbReference type="SUPFAM" id="SSF50969">
    <property type="entry name" value="YVTN repeat-like/Quinoprotein amine dehydrogenase"/>
    <property type="match status" value="1"/>
</dbReference>
<dbReference type="Gene3D" id="2.130.10.10">
    <property type="entry name" value="YVTN repeat-like/Quinoprotein amine dehydrogenase"/>
    <property type="match status" value="1"/>
</dbReference>
<organism evidence="2 3">
    <name type="scientific">Ottowia thiooxydans</name>
    <dbReference type="NCBI Taxonomy" id="219182"/>
    <lineage>
        <taxon>Bacteria</taxon>
        <taxon>Pseudomonadati</taxon>
        <taxon>Pseudomonadota</taxon>
        <taxon>Betaproteobacteria</taxon>
        <taxon>Burkholderiales</taxon>
        <taxon>Comamonadaceae</taxon>
        <taxon>Ottowia</taxon>
    </lineage>
</organism>
<keyword evidence="1" id="KW-0732">Signal</keyword>
<accession>A0ABV2Q600</accession>
<dbReference type="EMBL" id="JBEPSH010000002">
    <property type="protein sequence ID" value="MET4576273.1"/>
    <property type="molecule type" value="Genomic_DNA"/>
</dbReference>
<evidence type="ECO:0000313" key="3">
    <source>
        <dbReference type="Proteomes" id="UP001549320"/>
    </source>
</evidence>
<proteinExistence type="predicted"/>
<feature type="chain" id="PRO_5045689442" evidence="1">
    <location>
        <begin position="23"/>
        <end position="431"/>
    </location>
</feature>
<sequence>MGVSLVRWKRAVLVAACAAALAACGGGSSDVEDVGGSDPDHGHDHGHIETAGRLVVLEPGSNQVHVVDLDAGAVLQSYAADSAPSAVYASPDRRYALLFQGTQNQIQFVDGGIYQEPHDDHMDDKKESPRLLNTRLSGARPTHYESHGGLAAVFFDGNAATSANASIALLNDSSIGGSGMTLATQRLGSPMHGTAEPRGDWLLTTWKAPEVEGTTPTHVELYERHGDHFHQAKRFEQECPGLHGSYSNTSYTAFGCSDGVLVIRQSGDAFTAQKIPNPTSMDGARISTIIGNDHMASFVGIGSGGNMFEIDPVAGAIKRIDWAEGRVRRAHAIDAEGANLLVLDDMGSLHILSTQNWNQRAVLTSVIANMPTASPYPALAVSAQDDKAWISDPQGRRLHTVDLGDAAVTGSIALNFNPGGLTWLGISAHKH</sequence>
<gene>
    <name evidence="2" type="ORF">ABIE13_001373</name>
</gene>
<dbReference type="PROSITE" id="PS51257">
    <property type="entry name" value="PROKAR_LIPOPROTEIN"/>
    <property type="match status" value="1"/>
</dbReference>
<dbReference type="RefSeq" id="WP_354442272.1">
    <property type="nucleotide sequence ID" value="NZ_JBEPSH010000002.1"/>
</dbReference>
<keyword evidence="3" id="KW-1185">Reference proteome</keyword>